<evidence type="ECO:0000313" key="3">
    <source>
        <dbReference type="EMBL" id="KAF9621525.1"/>
    </source>
</evidence>
<dbReference type="InterPro" id="IPR025486">
    <property type="entry name" value="DUF4378"/>
</dbReference>
<proteinExistence type="predicted"/>
<feature type="compositionally biased region" description="Low complexity" evidence="1">
    <location>
        <begin position="143"/>
        <end position="154"/>
    </location>
</feature>
<dbReference type="Pfam" id="PF14309">
    <property type="entry name" value="DUF4378"/>
    <property type="match status" value="1"/>
</dbReference>
<reference evidence="3 4" key="1">
    <citation type="submission" date="2020-10" db="EMBL/GenBank/DDBJ databases">
        <title>The Coptis chinensis genome and diversification of protoberbering-type alkaloids.</title>
        <authorList>
            <person name="Wang B."/>
            <person name="Shu S."/>
            <person name="Song C."/>
            <person name="Liu Y."/>
        </authorList>
    </citation>
    <scope>NUCLEOTIDE SEQUENCE [LARGE SCALE GENOMIC DNA]</scope>
    <source>
        <strain evidence="3">HL-2020</strain>
        <tissue evidence="3">Leaf</tissue>
    </source>
</reference>
<comment type="caution">
    <text evidence="3">The sequence shown here is derived from an EMBL/GenBank/DDBJ whole genome shotgun (WGS) entry which is preliminary data.</text>
</comment>
<evidence type="ECO:0000259" key="2">
    <source>
        <dbReference type="Pfam" id="PF14309"/>
    </source>
</evidence>
<feature type="region of interest" description="Disordered" evidence="1">
    <location>
        <begin position="249"/>
        <end position="272"/>
    </location>
</feature>
<dbReference type="PANTHER" id="PTHR37613:SF4">
    <property type="entry name" value="DUF4378 DOMAIN-CONTAINING PROTEIN"/>
    <property type="match status" value="1"/>
</dbReference>
<organism evidence="3 4">
    <name type="scientific">Coptis chinensis</name>
    <dbReference type="NCBI Taxonomy" id="261450"/>
    <lineage>
        <taxon>Eukaryota</taxon>
        <taxon>Viridiplantae</taxon>
        <taxon>Streptophyta</taxon>
        <taxon>Embryophyta</taxon>
        <taxon>Tracheophyta</taxon>
        <taxon>Spermatophyta</taxon>
        <taxon>Magnoliopsida</taxon>
        <taxon>Ranunculales</taxon>
        <taxon>Ranunculaceae</taxon>
        <taxon>Coptidoideae</taxon>
        <taxon>Coptis</taxon>
    </lineage>
</organism>
<feature type="domain" description="DUF4378" evidence="2">
    <location>
        <begin position="269"/>
        <end position="372"/>
    </location>
</feature>
<protein>
    <recommendedName>
        <fullName evidence="2">DUF4378 domain-containing protein</fullName>
    </recommendedName>
</protein>
<accession>A0A835IPG6</accession>
<sequence length="379" mass="42456">MYSSSPPKPSPGKRLSELLQEQQEPFCLDVYQVERGYRKKRLNIKGENGGGCTLNTSKDLKKVGSSSLKRTRTPACPKLLKTLLNKLVSNKEDLHSPESSECRTIQDRKHIVHVAELDSFSSASTTMVHDLCSDSDMEDGIPSSQPNQTSSSYSSDTCQASKLWNRVTITDRALQCEYVEESKQHSPVSVLEELPSDEVSPFRKHIRWCSRTDKKEIPLVPNFIQPLRVTDDLILSASLWDLLGNSSRNKHGSGGNRDIRKLTGTSSSSQYRKTKRVLEQTDQLLFDCVREALQTHGKDEQVNNLLGAEDIGKMICEQICFWAKQCGNVTNITQLIRSSLCESVDEKNAFKAQTRKIGIDISNAILEEIVSEVSDGFNE</sequence>
<dbReference type="PANTHER" id="PTHR37613">
    <property type="entry name" value="DUF4378 DOMAIN PROTEIN"/>
    <property type="match status" value="1"/>
</dbReference>
<evidence type="ECO:0000313" key="4">
    <source>
        <dbReference type="Proteomes" id="UP000631114"/>
    </source>
</evidence>
<dbReference type="Proteomes" id="UP000631114">
    <property type="component" value="Unassembled WGS sequence"/>
</dbReference>
<gene>
    <name evidence="3" type="ORF">IFM89_022543</name>
</gene>
<evidence type="ECO:0000256" key="1">
    <source>
        <dbReference type="SAM" id="MobiDB-lite"/>
    </source>
</evidence>
<dbReference type="AlphaFoldDB" id="A0A835IPG6"/>
<keyword evidence="4" id="KW-1185">Reference proteome</keyword>
<dbReference type="EMBL" id="JADFTS010000002">
    <property type="protein sequence ID" value="KAF9621525.1"/>
    <property type="molecule type" value="Genomic_DNA"/>
</dbReference>
<dbReference type="OrthoDB" id="691329at2759"/>
<feature type="region of interest" description="Disordered" evidence="1">
    <location>
        <begin position="133"/>
        <end position="154"/>
    </location>
</feature>
<name>A0A835IPG6_9MAGN</name>